<comment type="catalytic activity">
    <reaction evidence="3">
        <text>N(6)-acetyl-L-lysyl-[protein] + NAD(+) + H2O = 2''-O-acetyl-ADP-D-ribose + nicotinamide + L-lysyl-[protein]</text>
        <dbReference type="Rhea" id="RHEA:43636"/>
        <dbReference type="Rhea" id="RHEA-COMP:9752"/>
        <dbReference type="Rhea" id="RHEA-COMP:10731"/>
        <dbReference type="ChEBI" id="CHEBI:15377"/>
        <dbReference type="ChEBI" id="CHEBI:17154"/>
        <dbReference type="ChEBI" id="CHEBI:29969"/>
        <dbReference type="ChEBI" id="CHEBI:57540"/>
        <dbReference type="ChEBI" id="CHEBI:61930"/>
        <dbReference type="ChEBI" id="CHEBI:83767"/>
        <dbReference type="EC" id="2.3.1.286"/>
    </reaction>
</comment>
<evidence type="ECO:0000256" key="3">
    <source>
        <dbReference type="HAMAP-Rule" id="MF_01121"/>
    </source>
</evidence>
<dbReference type="Proteomes" id="UP000494108">
    <property type="component" value="Unassembled WGS sequence"/>
</dbReference>
<feature type="active site" description="Proton acceptor" evidence="3 4">
    <location>
        <position position="124"/>
    </location>
</feature>
<feature type="binding site" evidence="3 4">
    <location>
        <position position="132"/>
    </location>
    <ligand>
        <name>Zn(2+)</name>
        <dbReference type="ChEBI" id="CHEBI:29105"/>
    </ligand>
</feature>
<feature type="binding site" evidence="3">
    <location>
        <begin position="226"/>
        <end position="228"/>
    </location>
    <ligand>
        <name>NAD(+)</name>
        <dbReference type="ChEBI" id="CHEBI:57540"/>
    </ligand>
</feature>
<dbReference type="InterPro" id="IPR026591">
    <property type="entry name" value="Sirtuin_cat_small_dom_sf"/>
</dbReference>
<evidence type="ECO:0000313" key="7">
    <source>
        <dbReference type="Proteomes" id="UP000494108"/>
    </source>
</evidence>
<organism evidence="6 7">
    <name type="scientific">Achromobacter pestifer</name>
    <dbReference type="NCBI Taxonomy" id="1353889"/>
    <lineage>
        <taxon>Bacteria</taxon>
        <taxon>Pseudomonadati</taxon>
        <taxon>Pseudomonadota</taxon>
        <taxon>Betaproteobacteria</taxon>
        <taxon>Burkholderiales</taxon>
        <taxon>Alcaligenaceae</taxon>
        <taxon>Achromobacter</taxon>
    </lineage>
</organism>
<comment type="function">
    <text evidence="3">NAD-dependent lysine deacetylase and desuccinylase that specifically removes acetyl and succinyl groups on target proteins. Modulates the activities of several proteins which are inactive in their acylated form.</text>
</comment>
<accession>A0A6S6YTJ0</accession>
<dbReference type="PROSITE" id="PS50305">
    <property type="entry name" value="SIRTUIN"/>
    <property type="match status" value="1"/>
</dbReference>
<dbReference type="Pfam" id="PF02146">
    <property type="entry name" value="SIR2"/>
    <property type="match status" value="1"/>
</dbReference>
<keyword evidence="7" id="KW-1185">Reference proteome</keyword>
<dbReference type="CDD" id="cd01412">
    <property type="entry name" value="SIRT5_Af1_CobB"/>
    <property type="match status" value="1"/>
</dbReference>
<sequence>MKNTHHDIPPALVDALRSAQRIVVFTGAGVSAESGIATFRDALTGLWSRFDAQALATPEAFRAHPDIVWGWYEWRRAQALSAEPNAAHRAIAELARHVPELIVVTQNVDDLHERAGSTRVAHLHGSLHAPRCSACAAPHAFPVAMPDEPDEGRRIPPPACTQCGAPVRPGVVWFGESLPADAWSAALRAAEQCDLLFSIGTSALVYPAAELPQRALAAGATVVQVNPMATPLDHQAHCNLHGAAADVMPRLLAASFGPDAR</sequence>
<dbReference type="InterPro" id="IPR029035">
    <property type="entry name" value="DHS-like_NAD/FAD-binding_dom"/>
</dbReference>
<comment type="domain">
    <text evidence="3">2 residues (Tyr-72 and Arg-75) present in a large hydrophobic pocket are probably involved in substrate specificity. They are important for desuccinylation activity, but dispensable for deacetylation activity.</text>
</comment>
<comment type="subcellular location">
    <subcellularLocation>
        <location evidence="3">Cytoplasm</location>
    </subcellularLocation>
</comment>
<comment type="cofactor">
    <cofactor evidence="3">
        <name>Zn(2+)</name>
        <dbReference type="ChEBI" id="CHEBI:29105"/>
    </cofactor>
    <text evidence="3">Binds 1 zinc ion per subunit.</text>
</comment>
<keyword evidence="3 4" id="KW-0862">Zinc</keyword>
<dbReference type="GO" id="GO:0036054">
    <property type="term" value="F:protein-malonyllysine demalonylase activity"/>
    <property type="evidence" value="ECO:0007669"/>
    <property type="project" value="InterPro"/>
</dbReference>
<dbReference type="EC" id="2.3.1.286" evidence="3"/>
<dbReference type="RefSeq" id="WP_175173980.1">
    <property type="nucleotide sequence ID" value="NZ_CADIJX010000002.1"/>
</dbReference>
<dbReference type="AlphaFoldDB" id="A0A6S6YTJ0"/>
<dbReference type="GO" id="GO:0005737">
    <property type="term" value="C:cytoplasm"/>
    <property type="evidence" value="ECO:0007669"/>
    <property type="project" value="UniProtKB-SubCell"/>
</dbReference>
<dbReference type="Gene3D" id="3.30.1600.10">
    <property type="entry name" value="SIR2/SIRT2 'Small Domain"/>
    <property type="match status" value="1"/>
</dbReference>
<proteinExistence type="inferred from homology"/>
<dbReference type="HAMAP" id="MF_01121">
    <property type="entry name" value="Sirtuin_ClassIII"/>
    <property type="match status" value="1"/>
</dbReference>
<feature type="binding site" evidence="3">
    <location>
        <position position="72"/>
    </location>
    <ligand>
        <name>substrate</name>
    </ligand>
</feature>
<dbReference type="NCBIfam" id="NF001753">
    <property type="entry name" value="PRK00481.1-3"/>
    <property type="match status" value="1"/>
</dbReference>
<dbReference type="GO" id="GO:0008270">
    <property type="term" value="F:zinc ion binding"/>
    <property type="evidence" value="ECO:0007669"/>
    <property type="project" value="UniProtKB-UniRule"/>
</dbReference>
<keyword evidence="2 3" id="KW-0520">NAD</keyword>
<evidence type="ECO:0000256" key="2">
    <source>
        <dbReference type="ARBA" id="ARBA00023027"/>
    </source>
</evidence>
<dbReference type="Gene3D" id="3.40.50.1220">
    <property type="entry name" value="TPP-binding domain"/>
    <property type="match status" value="1"/>
</dbReference>
<dbReference type="InterPro" id="IPR050134">
    <property type="entry name" value="NAD-dep_sirtuin_deacylases"/>
</dbReference>
<dbReference type="InterPro" id="IPR026590">
    <property type="entry name" value="Ssirtuin_cat_dom"/>
</dbReference>
<comment type="similarity">
    <text evidence="3">Belongs to the sirtuin family. Class III subfamily.</text>
</comment>
<feature type="binding site" evidence="3 4">
    <location>
        <position position="160"/>
    </location>
    <ligand>
        <name>Zn(2+)</name>
        <dbReference type="ChEBI" id="CHEBI:29105"/>
    </ligand>
</feature>
<feature type="binding site" evidence="3">
    <location>
        <begin position="200"/>
        <end position="202"/>
    </location>
    <ligand>
        <name>NAD(+)</name>
        <dbReference type="ChEBI" id="CHEBI:57540"/>
    </ligand>
</feature>
<feature type="binding site" evidence="3">
    <location>
        <position position="244"/>
    </location>
    <ligand>
        <name>NAD(+)</name>
        <dbReference type="ChEBI" id="CHEBI:57540"/>
    </ligand>
</feature>
<dbReference type="SUPFAM" id="SSF52467">
    <property type="entry name" value="DHS-like NAD/FAD-binding domain"/>
    <property type="match status" value="1"/>
</dbReference>
<dbReference type="EMBL" id="CADIJX010000002">
    <property type="protein sequence ID" value="CAB3636526.1"/>
    <property type="molecule type" value="Genomic_DNA"/>
</dbReference>
<dbReference type="PANTHER" id="PTHR11085">
    <property type="entry name" value="NAD-DEPENDENT PROTEIN DEACYLASE SIRTUIN-5, MITOCHONDRIAL-RELATED"/>
    <property type="match status" value="1"/>
</dbReference>
<feature type="binding site" evidence="3 4">
    <location>
        <position position="163"/>
    </location>
    <ligand>
        <name>Zn(2+)</name>
        <dbReference type="ChEBI" id="CHEBI:29105"/>
    </ligand>
</feature>
<feature type="binding site" evidence="3">
    <location>
        <position position="75"/>
    </location>
    <ligand>
        <name>substrate</name>
    </ligand>
</feature>
<keyword evidence="1 6" id="KW-0808">Transferase</keyword>
<feature type="binding site" evidence="3">
    <location>
        <begin position="106"/>
        <end position="109"/>
    </location>
    <ligand>
        <name>NAD(+)</name>
        <dbReference type="ChEBI" id="CHEBI:57540"/>
    </ligand>
</feature>
<evidence type="ECO:0000256" key="4">
    <source>
        <dbReference type="PROSITE-ProRule" id="PRU00236"/>
    </source>
</evidence>
<evidence type="ECO:0000259" key="5">
    <source>
        <dbReference type="PROSITE" id="PS50305"/>
    </source>
</evidence>
<feature type="domain" description="Deacetylase sirtuin-type" evidence="5">
    <location>
        <begin position="1"/>
        <end position="261"/>
    </location>
</feature>
<evidence type="ECO:0000256" key="1">
    <source>
        <dbReference type="ARBA" id="ARBA00022679"/>
    </source>
</evidence>
<gene>
    <name evidence="6" type="primary">cobB_1</name>
    <name evidence="3" type="synonym">cobB</name>
    <name evidence="6" type="ORF">LMG3431_01651</name>
</gene>
<name>A0A6S6YTJ0_9BURK</name>
<dbReference type="PANTHER" id="PTHR11085:SF10">
    <property type="entry name" value="NAD-DEPENDENT PROTEIN DEACYLASE SIRTUIN-5, MITOCHONDRIAL-RELATED"/>
    <property type="match status" value="1"/>
</dbReference>
<dbReference type="GO" id="GO:0036055">
    <property type="term" value="F:protein-succinyllysine desuccinylase activity"/>
    <property type="evidence" value="ECO:0007669"/>
    <property type="project" value="UniProtKB-UniRule"/>
</dbReference>
<comment type="caution">
    <text evidence="3">Lacks conserved residue(s) required for the propagation of feature annotation.</text>
</comment>
<keyword evidence="3 4" id="KW-0479">Metal-binding</keyword>
<feature type="binding site" evidence="3 4">
    <location>
        <position position="135"/>
    </location>
    <ligand>
        <name>Zn(2+)</name>
        <dbReference type="ChEBI" id="CHEBI:29105"/>
    </ligand>
</feature>
<dbReference type="InterPro" id="IPR027546">
    <property type="entry name" value="Sirtuin_class_III"/>
</dbReference>
<dbReference type="InterPro" id="IPR003000">
    <property type="entry name" value="Sirtuin"/>
</dbReference>
<comment type="catalytic activity">
    <reaction evidence="3">
        <text>N(6)-succinyl-L-lysyl-[protein] + NAD(+) + H2O = 2''-O-succinyl-ADP-D-ribose + nicotinamide + L-lysyl-[protein]</text>
        <dbReference type="Rhea" id="RHEA:47668"/>
        <dbReference type="Rhea" id="RHEA-COMP:9752"/>
        <dbReference type="Rhea" id="RHEA-COMP:11877"/>
        <dbReference type="ChEBI" id="CHEBI:15377"/>
        <dbReference type="ChEBI" id="CHEBI:17154"/>
        <dbReference type="ChEBI" id="CHEBI:29969"/>
        <dbReference type="ChEBI" id="CHEBI:57540"/>
        <dbReference type="ChEBI" id="CHEBI:87830"/>
        <dbReference type="ChEBI" id="CHEBI:87832"/>
    </reaction>
</comment>
<reference evidence="6 7" key="1">
    <citation type="submission" date="2020-04" db="EMBL/GenBank/DDBJ databases">
        <authorList>
            <person name="De Canck E."/>
        </authorList>
    </citation>
    <scope>NUCLEOTIDE SEQUENCE [LARGE SCALE GENOMIC DNA]</scope>
    <source>
        <strain evidence="6 7">LMG 3431</strain>
    </source>
</reference>
<keyword evidence="3" id="KW-0963">Cytoplasm</keyword>
<protein>
    <recommendedName>
        <fullName evidence="3">NAD-dependent protein deacylase</fullName>
        <ecNumber evidence="3">2.3.1.286</ecNumber>
    </recommendedName>
    <alternativeName>
        <fullName evidence="3">Regulatory protein SIR2 homolog</fullName>
    </alternativeName>
</protein>
<dbReference type="GO" id="GO:0070403">
    <property type="term" value="F:NAD+ binding"/>
    <property type="evidence" value="ECO:0007669"/>
    <property type="project" value="UniProtKB-UniRule"/>
</dbReference>
<dbReference type="GO" id="GO:0017136">
    <property type="term" value="F:histone deacetylase activity, NAD-dependent"/>
    <property type="evidence" value="ECO:0007669"/>
    <property type="project" value="TreeGrafter"/>
</dbReference>
<evidence type="ECO:0000313" key="6">
    <source>
        <dbReference type="EMBL" id="CAB3636526.1"/>
    </source>
</evidence>
<keyword evidence="6" id="KW-0012">Acyltransferase</keyword>